<evidence type="ECO:0008006" key="3">
    <source>
        <dbReference type="Google" id="ProtNLM"/>
    </source>
</evidence>
<dbReference type="InterPro" id="IPR008320">
    <property type="entry name" value="UCP032025"/>
</dbReference>
<dbReference type="EMBL" id="RBIM01000002">
    <property type="protein sequence ID" value="RKR03126.1"/>
    <property type="molecule type" value="Genomic_DNA"/>
</dbReference>
<dbReference type="Pfam" id="PF07370">
    <property type="entry name" value="DUF1489"/>
    <property type="match status" value="1"/>
</dbReference>
<protein>
    <recommendedName>
        <fullName evidence="3">Lysophospholipase</fullName>
    </recommendedName>
</protein>
<dbReference type="AlphaFoldDB" id="A0A495DN26"/>
<organism evidence="1 2">
    <name type="scientific">Maricaulis maris</name>
    <dbReference type="NCBI Taxonomy" id="74318"/>
    <lineage>
        <taxon>Bacteria</taxon>
        <taxon>Pseudomonadati</taxon>
        <taxon>Pseudomonadota</taxon>
        <taxon>Alphaproteobacteria</taxon>
        <taxon>Maricaulales</taxon>
        <taxon>Maricaulaceae</taxon>
        <taxon>Maricaulis</taxon>
    </lineage>
</organism>
<comment type="caution">
    <text evidence="1">The sequence shown here is derived from an EMBL/GenBank/DDBJ whole genome shotgun (WGS) entry which is preliminary data.</text>
</comment>
<reference evidence="1 2" key="1">
    <citation type="submission" date="2018-10" db="EMBL/GenBank/DDBJ databases">
        <title>Genomic Encyclopedia of Type Strains, Phase IV (KMG-IV): sequencing the most valuable type-strain genomes for metagenomic binning, comparative biology and taxonomic classification.</title>
        <authorList>
            <person name="Goeker M."/>
        </authorList>
    </citation>
    <scope>NUCLEOTIDE SEQUENCE [LARGE SCALE GENOMIC DNA]</scope>
    <source>
        <strain evidence="1 2">DSM 4734</strain>
    </source>
</reference>
<evidence type="ECO:0000313" key="1">
    <source>
        <dbReference type="EMBL" id="RKR03126.1"/>
    </source>
</evidence>
<dbReference type="Proteomes" id="UP000273675">
    <property type="component" value="Unassembled WGS sequence"/>
</dbReference>
<proteinExistence type="predicted"/>
<accession>A0A495DN26</accession>
<dbReference type="PIRSF" id="PIRSF032025">
    <property type="entry name" value="UCP032025"/>
    <property type="match status" value="1"/>
</dbReference>
<gene>
    <name evidence="1" type="ORF">C7435_1074</name>
</gene>
<sequence>MLPMTIHIVKLCVGVASVEELEAHRDREMAARRAAGEPEVAMHVTRMFPARKDEVEAGGSLYWVMSGAIQCRSEIIALEAVTGSDGIKRCAIMMSPEIIRTAAAPRRPFQGWRYLKPEDAPRDVGGGGEGGDGLPGELRAKLLELGAW</sequence>
<evidence type="ECO:0000313" key="2">
    <source>
        <dbReference type="Proteomes" id="UP000273675"/>
    </source>
</evidence>
<name>A0A495DN26_9PROT</name>